<accession>A0A8D8Z6J4</accession>
<keyword evidence="1" id="KW-0812">Transmembrane</keyword>
<organism evidence="2">
    <name type="scientific">Cacopsylla melanoneura</name>
    <dbReference type="NCBI Taxonomy" id="428564"/>
    <lineage>
        <taxon>Eukaryota</taxon>
        <taxon>Metazoa</taxon>
        <taxon>Ecdysozoa</taxon>
        <taxon>Arthropoda</taxon>
        <taxon>Hexapoda</taxon>
        <taxon>Insecta</taxon>
        <taxon>Pterygota</taxon>
        <taxon>Neoptera</taxon>
        <taxon>Paraneoptera</taxon>
        <taxon>Hemiptera</taxon>
        <taxon>Sternorrhyncha</taxon>
        <taxon>Psylloidea</taxon>
        <taxon>Psyllidae</taxon>
        <taxon>Psyllinae</taxon>
        <taxon>Cacopsylla</taxon>
    </lineage>
</organism>
<proteinExistence type="predicted"/>
<protein>
    <submittedName>
        <fullName evidence="2">Uncharacterized protein</fullName>
    </submittedName>
</protein>
<keyword evidence="1" id="KW-0472">Membrane</keyword>
<dbReference type="EMBL" id="HBUF01243995">
    <property type="protein sequence ID" value="CAG6677881.1"/>
    <property type="molecule type" value="Transcribed_RNA"/>
</dbReference>
<sequence>METIISVCRKYRTRIAWTVTPSLILTASVPPLWFLHLPSPSPCPTPSPIPPTFLPPVHSLRTPPFTGPHQKGLILQNHLILHNRRGATRSNINRCVSCTS</sequence>
<keyword evidence="1" id="KW-1133">Transmembrane helix</keyword>
<dbReference type="EMBL" id="HBUF01428886">
    <property type="protein sequence ID" value="CAG6741707.1"/>
    <property type="molecule type" value="Transcribed_RNA"/>
</dbReference>
<evidence type="ECO:0000256" key="1">
    <source>
        <dbReference type="SAM" id="Phobius"/>
    </source>
</evidence>
<dbReference type="AlphaFoldDB" id="A0A8D8Z6J4"/>
<name>A0A8D8Z6J4_9HEMI</name>
<evidence type="ECO:0000313" key="2">
    <source>
        <dbReference type="EMBL" id="CAG6741707.1"/>
    </source>
</evidence>
<reference evidence="2" key="1">
    <citation type="submission" date="2021-05" db="EMBL/GenBank/DDBJ databases">
        <authorList>
            <person name="Alioto T."/>
            <person name="Alioto T."/>
            <person name="Gomez Garrido J."/>
        </authorList>
    </citation>
    <scope>NUCLEOTIDE SEQUENCE</scope>
</reference>
<feature type="transmembrane region" description="Helical" evidence="1">
    <location>
        <begin position="15"/>
        <end position="35"/>
    </location>
</feature>